<dbReference type="EMBL" id="AODF01000027">
    <property type="protein sequence ID" value="EUJ28865.1"/>
    <property type="molecule type" value="Genomic_DNA"/>
</dbReference>
<dbReference type="InterPro" id="IPR013783">
    <property type="entry name" value="Ig-like_fold"/>
</dbReference>
<comment type="caution">
    <text evidence="4">The sequence shown here is derived from an EMBL/GenBank/DDBJ whole genome shotgun (WGS) entry which is preliminary data.</text>
</comment>
<keyword evidence="1" id="KW-0732">Signal</keyword>
<feature type="domain" description="Bacterial Ig" evidence="2">
    <location>
        <begin position="665"/>
        <end position="745"/>
    </location>
</feature>
<gene>
    <name evidence="4" type="ORF">MFLO_12004</name>
</gene>
<feature type="non-terminal residue" evidence="4">
    <location>
        <position position="1539"/>
    </location>
</feature>
<dbReference type="InterPro" id="IPR041498">
    <property type="entry name" value="Big_6"/>
</dbReference>
<evidence type="ECO:0000259" key="2">
    <source>
        <dbReference type="Pfam" id="PF17936"/>
    </source>
</evidence>
<feature type="domain" description="Bacterial Ig" evidence="2">
    <location>
        <begin position="1167"/>
        <end position="1246"/>
    </location>
</feature>
<feature type="domain" description="Bacterial Ig" evidence="3">
    <location>
        <begin position="1258"/>
        <end position="1333"/>
    </location>
</feature>
<evidence type="ECO:0008006" key="6">
    <source>
        <dbReference type="Google" id="ProtNLM"/>
    </source>
</evidence>
<organism evidence="4 5">
    <name type="scientific">Listeria floridensis FSL S10-1187</name>
    <dbReference type="NCBI Taxonomy" id="1265817"/>
    <lineage>
        <taxon>Bacteria</taxon>
        <taxon>Bacillati</taxon>
        <taxon>Bacillota</taxon>
        <taxon>Bacilli</taxon>
        <taxon>Bacillales</taxon>
        <taxon>Listeriaceae</taxon>
        <taxon>Listeria</taxon>
    </lineage>
</organism>
<evidence type="ECO:0000313" key="5">
    <source>
        <dbReference type="Proteomes" id="UP000019249"/>
    </source>
</evidence>
<feature type="domain" description="Bacterial Ig" evidence="2">
    <location>
        <begin position="1000"/>
        <end position="1079"/>
    </location>
</feature>
<feature type="chain" id="PRO_5045075457" description="Modifier protein of major autolysin LytC" evidence="1">
    <location>
        <begin position="27"/>
        <end position="1539"/>
    </location>
</feature>
<dbReference type="InterPro" id="IPR046746">
    <property type="entry name" value="Big_15"/>
</dbReference>
<protein>
    <recommendedName>
        <fullName evidence="6">Modifier protein of major autolysin LytC</fullName>
    </recommendedName>
</protein>
<keyword evidence="5" id="KW-1185">Reference proteome</keyword>
<feature type="domain" description="Bacterial Ig" evidence="2">
    <location>
        <begin position="748"/>
        <end position="826"/>
    </location>
</feature>
<evidence type="ECO:0000259" key="3">
    <source>
        <dbReference type="Pfam" id="PF20622"/>
    </source>
</evidence>
<feature type="domain" description="Bacterial Ig" evidence="2">
    <location>
        <begin position="1085"/>
        <end position="1160"/>
    </location>
</feature>
<dbReference type="Pfam" id="PF20622">
    <property type="entry name" value="Big_15"/>
    <property type="match status" value="3"/>
</dbReference>
<accession>A0ABN0RDH1</accession>
<feature type="domain" description="Bacterial Ig" evidence="2">
    <location>
        <begin position="833"/>
        <end position="913"/>
    </location>
</feature>
<sequence length="1539" mass="156409">MTKQNSKKSIYMKKGFTALLIANVLASPMITNFAPQIGMAAESDLQSKSISTMANTTGAAAIDDPVRMPVISNVMDSLISDYGVFGFNATPGSTVYITFGSITRTATVSATGYWELTKNIPDNMPVGTKVTAYAVLNGVYSKTDTTYVKTAIRGSGTTGDGKIAIPIVKKPVTNRDTSISIGAGYSSTVYANINGKIYSAPASAGSISIPKQAPGTEIILYATIGSHTGYLGRTVVLYEEGPQLATPTINTVKDNQKIVTGTAEPNTTLTLYVNGSAVGTGAVGSNGQYSITMNSTYPVGTTIQAKSVNSDGDESPYGSTKVVTSVTLAAPTINTVKNTDTVVTGTSTPNTQIVLTINGTQYTGTTGSNGQYSVTIPKQAVGTLVTAQAKNGTDSSPTTSTTVIAGTIATPTINTVTTDDTLVKGTAPANSKVTLTIPQDDGSTKTWTGTADASGNYSISIAKQAVGTKIEVTAEKDGITSAKASTTVIQGALKTPTINGLTTKDTLVTGTAEPNASITLRIPQGDGSYLSFTGTSDASGNYAISIPAQAAGTTVEVGSSKNNLSSAKASTVVTQGDIAAPTVNTVTDQDTVVTGKTEPSATVKVKIPQTGGGSLTFEGTSDASGNYSVPISKQAAGTTIEVTAEKGGLTSAKGTTLVVRTAIPAPTINEVSDKDTVVTGKTEPNADVTLAIPQAGGGSLTYTGKADASGNYTITIPKQKAGQPIQVTVTLDGKTSPTESTTVVDKTAPDAPVLLPINDQQEGASGTTEPYATVELTVDGMKIGEGKAGSNGDFWIAIPKQTEGKQVVATAKDAAGNISTPSSVIVTGTKIATPTINTVSDKDTIVTGKTEPGATVTLTIPQAGGGSLTYTGTADASGNYAITIAKQTAGTVISAVATLGSKTSDKASTTVVDKTAPDVTLSPIADDQALATGQTEASAAVKIYANDVLIAQGTAGSNGQYSITIPKQAAGVVVKATATDAAGNVSTPASVTVTATAIPTPTIDTVGDSDTLVTGKTEPNADVKLTIPQAGGGSLVYTGKADASGNYAVAIAKQSAGTEIQVVATVGSKTSAAASTIVVDKTAPTVTLNAVNEDQTSVTGQTEANAAVKIYVNEVLIAQGTAGADGKYTITIPKQAAGVTVKATATDTAGNVSTPASQVVTSVPLKDPTINKVIDTDTAVTGTADPNATVTLRIPQKDGSALVYTGTANSSGNYSITISKQAAGTVIEATSSLNGKTSNTVSTTVQASPVDYTLTAQASYTIGAGNISGTYGKDIATVNVLVNGTVVGQATLSNGNYTFSGLNTYIKKKTDTLQVVGLDSSGTEQARKSITITGNDVMDYSLTAPANYTIGSNSINGTYGEDIAKVNVLVNGKVIGQATVNNGSYTFTNLNNFIAKKTDTLQVVGLDSSGAEQARKSITVIGDDVMDYSLTVPASYTVGTSTISGTYGKDISKVRVWVNGVVVGQATTDGNGNYTFSGMEKFVFKKTDKVEVVGVDSRYVEQARKPVTVVGNDVMDYDLTVQQNPYVIGTSTSLTGTYG</sequence>
<feature type="domain" description="Bacterial Ig" evidence="2">
    <location>
        <begin position="494"/>
        <end position="568"/>
    </location>
</feature>
<dbReference type="Proteomes" id="UP000019249">
    <property type="component" value="Unassembled WGS sequence"/>
</dbReference>
<evidence type="ECO:0000313" key="4">
    <source>
        <dbReference type="EMBL" id="EUJ28865.1"/>
    </source>
</evidence>
<dbReference type="RefSeq" id="WP_036097934.1">
    <property type="nucleotide sequence ID" value="NZ_AODF01000027.1"/>
</dbReference>
<feature type="domain" description="Bacterial Ig" evidence="2">
    <location>
        <begin position="920"/>
        <end position="994"/>
    </location>
</feature>
<name>A0ABN0RDH1_9LIST</name>
<feature type="domain" description="Bacterial Ig" evidence="2">
    <location>
        <begin position="246"/>
        <end position="321"/>
    </location>
</feature>
<feature type="signal peptide" evidence="1">
    <location>
        <begin position="1"/>
        <end position="26"/>
    </location>
</feature>
<dbReference type="NCBIfam" id="NF033510">
    <property type="entry name" value="Ca_tandemer"/>
    <property type="match status" value="4"/>
</dbReference>
<feature type="domain" description="Bacterial Ig" evidence="2">
    <location>
        <begin position="329"/>
        <end position="401"/>
    </location>
</feature>
<feature type="domain" description="Bacterial Ig" evidence="2">
    <location>
        <begin position="579"/>
        <end position="645"/>
    </location>
</feature>
<evidence type="ECO:0000256" key="1">
    <source>
        <dbReference type="SAM" id="SignalP"/>
    </source>
</evidence>
<proteinExistence type="predicted"/>
<feature type="domain" description="Bacterial Ig" evidence="3">
    <location>
        <begin position="1433"/>
        <end position="1510"/>
    </location>
</feature>
<feature type="domain" description="Bacterial Ig" evidence="3">
    <location>
        <begin position="1345"/>
        <end position="1420"/>
    </location>
</feature>
<feature type="domain" description="Bacterial Ig" evidence="2">
    <location>
        <begin position="410"/>
        <end position="488"/>
    </location>
</feature>
<dbReference type="Gene3D" id="2.60.40.10">
    <property type="entry name" value="Immunoglobulins"/>
    <property type="match status" value="12"/>
</dbReference>
<reference evidence="4 5" key="1">
    <citation type="journal article" date="2014" name="Int. J. Syst. Evol. Microbiol.">
        <title>Listeria floridensis sp. nov., Listeria aquatica sp. nov., Listeria cornellensis sp. nov., Listeria riparia sp. nov. and Listeria grandensis sp. nov., from agricultural and natural environments.</title>
        <authorList>
            <person name="den Bakker H.C."/>
            <person name="Warchocki S."/>
            <person name="Wright E.M."/>
            <person name="Allred A.F."/>
            <person name="Ahlstrom C."/>
            <person name="Manuel C.S."/>
            <person name="Stasiewicz M.J."/>
            <person name="Burrell A."/>
            <person name="Roof S."/>
            <person name="Strawn L."/>
            <person name="Fortes E.D."/>
            <person name="Nightingale K.K."/>
            <person name="Kephart D."/>
            <person name="Wiedmann M."/>
        </authorList>
    </citation>
    <scope>NUCLEOTIDE SEQUENCE [LARGE SCALE GENOMIC DNA]</scope>
    <source>
        <strain evidence="4 5">FSL S10-1187</strain>
    </source>
</reference>
<dbReference type="Pfam" id="PF17936">
    <property type="entry name" value="Big_6"/>
    <property type="match status" value="12"/>
</dbReference>